<feature type="compositionally biased region" description="Low complexity" evidence="4">
    <location>
        <begin position="28"/>
        <end position="37"/>
    </location>
</feature>
<feature type="region of interest" description="Disordered" evidence="4">
    <location>
        <begin position="19"/>
        <end position="87"/>
    </location>
</feature>
<dbReference type="GO" id="GO:0008483">
    <property type="term" value="F:transaminase activity"/>
    <property type="evidence" value="ECO:0007669"/>
    <property type="project" value="TreeGrafter"/>
</dbReference>
<dbReference type="PANTHER" id="PTHR43795">
    <property type="entry name" value="BIFUNCTIONAL ASPARTATE AMINOTRANSFERASE AND GLUTAMATE/ASPARTATE-PREPHENATE AMINOTRANSFERASE-RELATED"/>
    <property type="match status" value="1"/>
</dbReference>
<evidence type="ECO:0000256" key="3">
    <source>
        <dbReference type="ARBA" id="ARBA00022898"/>
    </source>
</evidence>
<reference evidence="6" key="1">
    <citation type="submission" date="2020-07" db="EMBL/GenBank/DDBJ databases">
        <title>Genome sequence and genetic diversity analysis of an under-domesticated orphan crop, white fonio (Digitaria exilis).</title>
        <authorList>
            <person name="Bennetzen J.L."/>
            <person name="Chen S."/>
            <person name="Ma X."/>
            <person name="Wang X."/>
            <person name="Yssel A.E.J."/>
            <person name="Chaluvadi S.R."/>
            <person name="Johnson M."/>
            <person name="Gangashetty P."/>
            <person name="Hamidou F."/>
            <person name="Sanogo M.D."/>
            <person name="Zwaenepoel A."/>
            <person name="Wallace J."/>
            <person name="Van De Peer Y."/>
            <person name="Van Deynze A."/>
        </authorList>
    </citation>
    <scope>NUCLEOTIDE SEQUENCE</scope>
    <source>
        <tissue evidence="6">Leaves</tissue>
    </source>
</reference>
<evidence type="ECO:0000256" key="4">
    <source>
        <dbReference type="SAM" id="MobiDB-lite"/>
    </source>
</evidence>
<comment type="cofactor">
    <cofactor evidence="1">
        <name>pyridoxal 5'-phosphate</name>
        <dbReference type="ChEBI" id="CHEBI:597326"/>
    </cofactor>
</comment>
<dbReference type="Gene3D" id="3.40.640.10">
    <property type="entry name" value="Type I PLP-dependent aspartate aminotransferase-like (Major domain)"/>
    <property type="match status" value="1"/>
</dbReference>
<dbReference type="OrthoDB" id="2020362at2759"/>
<comment type="caution">
    <text evidence="6">The sequence shown here is derived from an EMBL/GenBank/DDBJ whole genome shotgun (WGS) entry which is preliminary data.</text>
</comment>
<dbReference type="GO" id="GO:0016846">
    <property type="term" value="F:carbon-sulfur lyase activity"/>
    <property type="evidence" value="ECO:0007669"/>
    <property type="project" value="InterPro"/>
</dbReference>
<name>A0A835BMT2_9POAL</name>
<dbReference type="Gene3D" id="2.10.25.30">
    <property type="entry name" value="EGF-like, alliinase"/>
    <property type="match status" value="1"/>
</dbReference>
<dbReference type="InterPro" id="IPR006948">
    <property type="entry name" value="Alliinase_C"/>
</dbReference>
<dbReference type="PANTHER" id="PTHR43795:SF111">
    <property type="entry name" value="TRYPTOPHAN AMINOTRANSFERASE-RELATED PROTEIN 2"/>
    <property type="match status" value="1"/>
</dbReference>
<dbReference type="InterPro" id="IPR015421">
    <property type="entry name" value="PyrdxlP-dep_Trfase_major"/>
</dbReference>
<evidence type="ECO:0000313" key="6">
    <source>
        <dbReference type="EMBL" id="KAF8704853.1"/>
    </source>
</evidence>
<dbReference type="SUPFAM" id="SSF53383">
    <property type="entry name" value="PLP-dependent transferases"/>
    <property type="match status" value="1"/>
</dbReference>
<dbReference type="InterPro" id="IPR037029">
    <property type="entry name" value="Alliinase_N_sf"/>
</dbReference>
<organism evidence="6 7">
    <name type="scientific">Digitaria exilis</name>
    <dbReference type="NCBI Taxonomy" id="1010633"/>
    <lineage>
        <taxon>Eukaryota</taxon>
        <taxon>Viridiplantae</taxon>
        <taxon>Streptophyta</taxon>
        <taxon>Embryophyta</taxon>
        <taxon>Tracheophyta</taxon>
        <taxon>Spermatophyta</taxon>
        <taxon>Magnoliopsida</taxon>
        <taxon>Liliopsida</taxon>
        <taxon>Poales</taxon>
        <taxon>Poaceae</taxon>
        <taxon>PACMAD clade</taxon>
        <taxon>Panicoideae</taxon>
        <taxon>Panicodae</taxon>
        <taxon>Paniceae</taxon>
        <taxon>Anthephorinae</taxon>
        <taxon>Digitaria</taxon>
    </lineage>
</organism>
<evidence type="ECO:0000259" key="5">
    <source>
        <dbReference type="Pfam" id="PF04864"/>
    </source>
</evidence>
<proteinExistence type="inferred from homology"/>
<dbReference type="InterPro" id="IPR050478">
    <property type="entry name" value="Ethylene_sulfur-biosynth"/>
</dbReference>
<dbReference type="GO" id="GO:0006520">
    <property type="term" value="P:amino acid metabolic process"/>
    <property type="evidence" value="ECO:0007669"/>
    <property type="project" value="TreeGrafter"/>
</dbReference>
<dbReference type="CDD" id="cd00609">
    <property type="entry name" value="AAT_like"/>
    <property type="match status" value="1"/>
</dbReference>
<evidence type="ECO:0000256" key="2">
    <source>
        <dbReference type="ARBA" id="ARBA00006312"/>
    </source>
</evidence>
<comment type="similarity">
    <text evidence="2">Belongs to the alliinase family.</text>
</comment>
<sequence>MRAAAASTDKAAALRGLATAVDTRDFQGGPTTAAGMAAPPPPSSTPASLLAPNGRSSAPPNNGREEGAVPNGGLRHANNKQQTRGNNNSKVVLVKHRKPAAPVSWQAALFVSVVLNAGLLLHHYVNTSTAPPLHHHNQEHQACLVHLDAAATSSSVISGVMRRASKAAEAPSTGKPAVTATSVINLDHGDPTMFEEFWRATGDAAEIVIPGWQTMSYFSDVGNVCWFLEPGFDHEVRRLHRLVGNAAVDDGYHVLVGTGSTQLFMAALFALSPPNAVSPMNVVSTAPYYSSYPAVTDFLQSGLFRWAGDANSFQGDNYIELVCSPNNPDGTIREAVLSSGSGVAVHDLAYYWPQYTAITKRADHDIMLFTVSKSTGHAGTRIGWALVKDREVAKKMTKFIELNTIGVSKDSQLRAAKVLRAVSDAYELPEARTEEHRLFDYGRRKMVERWRMLRDTAAASGIFSLPDETSGYCNFTKEMAATNPAFAWLRCDREDVEDCAGFLRGHKILTRSGSQFGADPRYVRVSMLDRDDAYDIFVRRLASLK</sequence>
<dbReference type="Pfam" id="PF04864">
    <property type="entry name" value="Alliinase_C"/>
    <property type="match status" value="1"/>
</dbReference>
<evidence type="ECO:0000256" key="1">
    <source>
        <dbReference type="ARBA" id="ARBA00001933"/>
    </source>
</evidence>
<dbReference type="AlphaFoldDB" id="A0A835BMT2"/>
<feature type="domain" description="Alliinase C-terminal" evidence="5">
    <location>
        <begin position="184"/>
        <end position="544"/>
    </location>
</feature>
<dbReference type="Gramene" id="Dexi5B01G0005370.1">
    <property type="protein sequence ID" value="Dexi5B01G0005370.1:cds"/>
    <property type="gene ID" value="Dexi5B01G0005370"/>
</dbReference>
<dbReference type="InterPro" id="IPR015424">
    <property type="entry name" value="PyrdxlP-dep_Trfase"/>
</dbReference>
<evidence type="ECO:0000313" key="7">
    <source>
        <dbReference type="Proteomes" id="UP000636709"/>
    </source>
</evidence>
<dbReference type="Gene3D" id="3.90.1150.10">
    <property type="entry name" value="Aspartate Aminotransferase, domain 1"/>
    <property type="match status" value="1"/>
</dbReference>
<dbReference type="EMBL" id="JACEFO010001770">
    <property type="protein sequence ID" value="KAF8704853.1"/>
    <property type="molecule type" value="Genomic_DNA"/>
</dbReference>
<dbReference type="InterPro" id="IPR015422">
    <property type="entry name" value="PyrdxlP-dep_Trfase_small"/>
</dbReference>
<accession>A0A835BMT2</accession>
<protein>
    <recommendedName>
        <fullName evidence="5">Alliinase C-terminal domain-containing protein</fullName>
    </recommendedName>
</protein>
<gene>
    <name evidence="6" type="ORF">HU200_031091</name>
</gene>
<keyword evidence="7" id="KW-1185">Reference proteome</keyword>
<keyword evidence="3" id="KW-0663">Pyridoxal phosphate</keyword>
<dbReference type="Proteomes" id="UP000636709">
    <property type="component" value="Unassembled WGS sequence"/>
</dbReference>